<evidence type="ECO:0000256" key="1">
    <source>
        <dbReference type="ARBA" id="ARBA00004442"/>
    </source>
</evidence>
<keyword evidence="5" id="KW-0732">Signal</keyword>
<dbReference type="AlphaFoldDB" id="A0A0A1FFZ6"/>
<dbReference type="HOGENOM" id="CLU_016890_5_0_4"/>
<dbReference type="PANTHER" id="PTHR30329">
    <property type="entry name" value="STATOR ELEMENT OF FLAGELLAR MOTOR COMPLEX"/>
    <property type="match status" value="1"/>
</dbReference>
<evidence type="ECO:0000256" key="2">
    <source>
        <dbReference type="ARBA" id="ARBA00023136"/>
    </source>
</evidence>
<dbReference type="STRING" id="279058.LT85_4303"/>
<dbReference type="GO" id="GO:0009279">
    <property type="term" value="C:cell outer membrane"/>
    <property type="evidence" value="ECO:0007669"/>
    <property type="project" value="UniProtKB-SubCell"/>
</dbReference>
<dbReference type="PRINTS" id="PR01021">
    <property type="entry name" value="OMPADOMAIN"/>
</dbReference>
<organism evidence="7 8">
    <name type="scientific">Collimonas arenae</name>
    <dbReference type="NCBI Taxonomy" id="279058"/>
    <lineage>
        <taxon>Bacteria</taxon>
        <taxon>Pseudomonadati</taxon>
        <taxon>Pseudomonadota</taxon>
        <taxon>Betaproteobacteria</taxon>
        <taxon>Burkholderiales</taxon>
        <taxon>Oxalobacteraceae</taxon>
        <taxon>Collimonas</taxon>
    </lineage>
</organism>
<keyword evidence="2 4" id="KW-0472">Membrane</keyword>
<name>A0A0A1FFZ6_9BURK</name>
<keyword evidence="8" id="KW-1185">Reference proteome</keyword>
<reference evidence="8" key="1">
    <citation type="journal article" date="2014" name="Soil Biol. Biochem.">
        <title>Structure and function of bacterial communities in ageing soils: Insights from the Mendocino ecological staircase.</title>
        <authorList>
            <person name="Uroz S."/>
            <person name="Tech J.J."/>
            <person name="Sawaya N.A."/>
            <person name="Frey-Klett P."/>
            <person name="Leveau J.H.J."/>
        </authorList>
    </citation>
    <scope>NUCLEOTIDE SEQUENCE [LARGE SCALE GENOMIC DNA]</scope>
    <source>
        <strain evidence="8">Cal35</strain>
    </source>
</reference>
<dbReference type="PANTHER" id="PTHR30329:SF21">
    <property type="entry name" value="LIPOPROTEIN YIAD-RELATED"/>
    <property type="match status" value="1"/>
</dbReference>
<feature type="domain" description="OmpA-like" evidence="6">
    <location>
        <begin position="102"/>
        <end position="224"/>
    </location>
</feature>
<protein>
    <submittedName>
        <fullName evidence="7">Outer membrane protein A</fullName>
    </submittedName>
</protein>
<dbReference type="OrthoDB" id="1149075at2"/>
<feature type="chain" id="PRO_5001974269" evidence="5">
    <location>
        <begin position="19"/>
        <end position="224"/>
    </location>
</feature>
<dbReference type="Pfam" id="PF00691">
    <property type="entry name" value="OmpA"/>
    <property type="match status" value="1"/>
</dbReference>
<evidence type="ECO:0000256" key="4">
    <source>
        <dbReference type="PROSITE-ProRule" id="PRU00473"/>
    </source>
</evidence>
<evidence type="ECO:0000313" key="8">
    <source>
        <dbReference type="Proteomes" id="UP000030302"/>
    </source>
</evidence>
<evidence type="ECO:0000256" key="5">
    <source>
        <dbReference type="SAM" id="SignalP"/>
    </source>
</evidence>
<evidence type="ECO:0000313" key="7">
    <source>
        <dbReference type="EMBL" id="AIY43461.1"/>
    </source>
</evidence>
<accession>A0A0A1FFZ6</accession>
<dbReference type="Proteomes" id="UP000030302">
    <property type="component" value="Chromosome"/>
</dbReference>
<dbReference type="Gene3D" id="3.30.1330.60">
    <property type="entry name" value="OmpA-like domain"/>
    <property type="match status" value="1"/>
</dbReference>
<dbReference type="InterPro" id="IPR006665">
    <property type="entry name" value="OmpA-like"/>
</dbReference>
<dbReference type="InterPro" id="IPR050330">
    <property type="entry name" value="Bact_OuterMem_StrucFunc"/>
</dbReference>
<proteinExistence type="predicted"/>
<dbReference type="EMBL" id="CP009962">
    <property type="protein sequence ID" value="AIY43461.1"/>
    <property type="molecule type" value="Genomic_DNA"/>
</dbReference>
<dbReference type="InterPro" id="IPR006664">
    <property type="entry name" value="OMP_bac"/>
</dbReference>
<feature type="signal peptide" evidence="5">
    <location>
        <begin position="1"/>
        <end position="18"/>
    </location>
</feature>
<dbReference type="PROSITE" id="PS51123">
    <property type="entry name" value="OMPA_2"/>
    <property type="match status" value="1"/>
</dbReference>
<sequence>MRHTIALSLLLGSACGFAAHSGFAQTTDIQANREKSAYLQDGRGPVVRSQDGLCWRSGYWDASDAVAGCDGELISPVMKVTAPALAVVPEIANDQPTAPTLIARCEFTLSSDSTFSFGKAILSKTAKQNIDKNAISKLADCGTAKVILVTGYTDHLGTDGYNQKLSTQRAASVAKYLKSKGVTNKIEVVGAGSADPIVTCSNKLDHQKRIACLSPNRRVIIKIQ</sequence>
<dbReference type="KEGG" id="care:LT85_4303"/>
<dbReference type="PROSITE" id="PS51257">
    <property type="entry name" value="PROKAR_LIPOPROTEIN"/>
    <property type="match status" value="1"/>
</dbReference>
<dbReference type="CDD" id="cd07185">
    <property type="entry name" value="OmpA_C-like"/>
    <property type="match status" value="1"/>
</dbReference>
<comment type="subcellular location">
    <subcellularLocation>
        <location evidence="1">Cell outer membrane</location>
    </subcellularLocation>
</comment>
<evidence type="ECO:0000256" key="3">
    <source>
        <dbReference type="ARBA" id="ARBA00023237"/>
    </source>
</evidence>
<evidence type="ECO:0000259" key="6">
    <source>
        <dbReference type="PROSITE" id="PS51123"/>
    </source>
</evidence>
<dbReference type="SUPFAM" id="SSF103088">
    <property type="entry name" value="OmpA-like"/>
    <property type="match status" value="1"/>
</dbReference>
<dbReference type="InterPro" id="IPR036737">
    <property type="entry name" value="OmpA-like_sf"/>
</dbReference>
<keyword evidence="3" id="KW-0998">Cell outer membrane</keyword>
<gene>
    <name evidence="7" type="ORF">LT85_4303</name>
</gene>